<organism evidence="4 5">
    <name type="scientific">Pseudahrensia aquimaris</name>
    <dbReference type="NCBI Taxonomy" id="744461"/>
    <lineage>
        <taxon>Bacteria</taxon>
        <taxon>Pseudomonadati</taxon>
        <taxon>Pseudomonadota</taxon>
        <taxon>Alphaproteobacteria</taxon>
        <taxon>Hyphomicrobiales</taxon>
        <taxon>Ahrensiaceae</taxon>
        <taxon>Pseudahrensia</taxon>
    </lineage>
</organism>
<keyword evidence="2 3" id="KW-0732">Signal</keyword>
<evidence type="ECO:0000313" key="4">
    <source>
        <dbReference type="EMBL" id="MFD0916175.1"/>
    </source>
</evidence>
<evidence type="ECO:0000256" key="2">
    <source>
        <dbReference type="ARBA" id="ARBA00022729"/>
    </source>
</evidence>
<dbReference type="PANTHER" id="PTHR30006">
    <property type="entry name" value="THIAMINE-BINDING PERIPLASMIC PROTEIN-RELATED"/>
    <property type="match status" value="1"/>
</dbReference>
<dbReference type="SUPFAM" id="SSF53850">
    <property type="entry name" value="Periplasmic binding protein-like II"/>
    <property type="match status" value="1"/>
</dbReference>
<evidence type="ECO:0000256" key="1">
    <source>
        <dbReference type="ARBA" id="ARBA00008520"/>
    </source>
</evidence>
<dbReference type="RefSeq" id="WP_377212006.1">
    <property type="nucleotide sequence ID" value="NZ_JBHTJV010000003.1"/>
</dbReference>
<feature type="signal peptide" evidence="3">
    <location>
        <begin position="1"/>
        <end position="27"/>
    </location>
</feature>
<dbReference type="InterPro" id="IPR026045">
    <property type="entry name" value="Ferric-bd"/>
</dbReference>
<dbReference type="Pfam" id="PF13343">
    <property type="entry name" value="SBP_bac_6"/>
    <property type="match status" value="1"/>
</dbReference>
<feature type="chain" id="PRO_5046990656" evidence="3">
    <location>
        <begin position="28"/>
        <end position="347"/>
    </location>
</feature>
<dbReference type="CDD" id="cd13542">
    <property type="entry name" value="PBP2_FutA1_ilke"/>
    <property type="match status" value="1"/>
</dbReference>
<accession>A0ABW3FGW9</accession>
<comment type="similarity">
    <text evidence="1">Belongs to the bacterial solute-binding protein 1 family.</text>
</comment>
<name>A0ABW3FGW9_9HYPH</name>
<evidence type="ECO:0000313" key="5">
    <source>
        <dbReference type="Proteomes" id="UP001597101"/>
    </source>
</evidence>
<evidence type="ECO:0000256" key="3">
    <source>
        <dbReference type="SAM" id="SignalP"/>
    </source>
</evidence>
<keyword evidence="5" id="KW-1185">Reference proteome</keyword>
<dbReference type="Gene3D" id="3.40.190.10">
    <property type="entry name" value="Periplasmic binding protein-like II"/>
    <property type="match status" value="2"/>
</dbReference>
<protein>
    <submittedName>
        <fullName evidence="4">Fe(3+) ABC transporter substrate-binding protein</fullName>
    </submittedName>
</protein>
<sequence length="347" mass="38056">MPITKTMRAATAALSMTTLLGAVPALADTVNIYTYREPNLVQPLLDAFTESTGIKTQVLFAKKGLAQRIASEGENTPADLIMTVDISRLDSAAKLGITQPIKLDSVEQNIPAEFRDPDGQWIGLTQRARIIYASKERVKEQAITYEELADPKWKGRICTRSGQHVYTIGLVSSMIAHLGEEKAQEWLTAVKNNLARKPTGNDRAQVKAIYAGECDIALGNTYYMGKMETNEKDPEQKEWASSVRLIFPNAEGRGTHVNLSGVQLTKHAPNKEAALKLIDFLVSPEAQKIYASSNFEYPLKPGVEPDARVASWGDLKPDTLPLSKIAELRKAASEMVDRVGFDDGPAS</sequence>
<comment type="caution">
    <text evidence="4">The sequence shown here is derived from an EMBL/GenBank/DDBJ whole genome shotgun (WGS) entry which is preliminary data.</text>
</comment>
<reference evidence="5" key="1">
    <citation type="journal article" date="2019" name="Int. J. Syst. Evol. Microbiol.">
        <title>The Global Catalogue of Microorganisms (GCM) 10K type strain sequencing project: providing services to taxonomists for standard genome sequencing and annotation.</title>
        <authorList>
            <consortium name="The Broad Institute Genomics Platform"/>
            <consortium name="The Broad Institute Genome Sequencing Center for Infectious Disease"/>
            <person name="Wu L."/>
            <person name="Ma J."/>
        </authorList>
    </citation>
    <scope>NUCLEOTIDE SEQUENCE [LARGE SCALE GENOMIC DNA]</scope>
    <source>
        <strain evidence="5">CCUG 60023</strain>
    </source>
</reference>
<dbReference type="EMBL" id="JBHTJV010000003">
    <property type="protein sequence ID" value="MFD0916175.1"/>
    <property type="molecule type" value="Genomic_DNA"/>
</dbReference>
<dbReference type="PANTHER" id="PTHR30006:SF15">
    <property type="entry name" value="IRON-UTILIZATION PERIPLASMIC PROTEIN"/>
    <property type="match status" value="1"/>
</dbReference>
<proteinExistence type="inferred from homology"/>
<dbReference type="Proteomes" id="UP001597101">
    <property type="component" value="Unassembled WGS sequence"/>
</dbReference>
<gene>
    <name evidence="4" type="ORF">ACFQ14_07135</name>
</gene>
<dbReference type="PIRSF" id="PIRSF002825">
    <property type="entry name" value="CfbpA"/>
    <property type="match status" value="1"/>
</dbReference>